<proteinExistence type="predicted"/>
<dbReference type="PANTHER" id="PTHR47354:SF8">
    <property type="entry name" value="1,2-PHENYLACETYL-COA EPOXIDASE, SUBUNIT E"/>
    <property type="match status" value="1"/>
</dbReference>
<dbReference type="PRINTS" id="PR00371">
    <property type="entry name" value="FPNCR"/>
</dbReference>
<evidence type="ECO:0000256" key="3">
    <source>
        <dbReference type="ARBA" id="ARBA00022714"/>
    </source>
</evidence>
<keyword evidence="8" id="KW-0411">Iron-sulfur</keyword>
<evidence type="ECO:0000259" key="9">
    <source>
        <dbReference type="PROSITE" id="PS51384"/>
    </source>
</evidence>
<dbReference type="GO" id="GO:0016491">
    <property type="term" value="F:oxidoreductase activity"/>
    <property type="evidence" value="ECO:0007669"/>
    <property type="project" value="UniProtKB-KW"/>
</dbReference>
<dbReference type="EMBL" id="JACJVP010000011">
    <property type="protein sequence ID" value="MBB6670730.1"/>
    <property type="molecule type" value="Genomic_DNA"/>
</dbReference>
<organism evidence="10 11">
    <name type="scientific">Cohnella nanjingensis</name>
    <dbReference type="NCBI Taxonomy" id="1387779"/>
    <lineage>
        <taxon>Bacteria</taxon>
        <taxon>Bacillati</taxon>
        <taxon>Bacillota</taxon>
        <taxon>Bacilli</taxon>
        <taxon>Bacillales</taxon>
        <taxon>Paenibacillaceae</taxon>
        <taxon>Cohnella</taxon>
    </lineage>
</organism>
<keyword evidence="2" id="KW-0285">Flavoprotein</keyword>
<dbReference type="Pfam" id="PF00175">
    <property type="entry name" value="NAD_binding_1"/>
    <property type="match status" value="1"/>
</dbReference>
<dbReference type="GO" id="GO:0046872">
    <property type="term" value="F:metal ion binding"/>
    <property type="evidence" value="ECO:0007669"/>
    <property type="project" value="UniProtKB-KW"/>
</dbReference>
<keyword evidence="4" id="KW-0479">Metal-binding</keyword>
<dbReference type="Proteomes" id="UP000547209">
    <property type="component" value="Unassembled WGS sequence"/>
</dbReference>
<evidence type="ECO:0000256" key="1">
    <source>
        <dbReference type="ARBA" id="ARBA00001974"/>
    </source>
</evidence>
<dbReference type="GO" id="GO:0051537">
    <property type="term" value="F:2 iron, 2 sulfur cluster binding"/>
    <property type="evidence" value="ECO:0007669"/>
    <property type="project" value="UniProtKB-KW"/>
</dbReference>
<evidence type="ECO:0000256" key="7">
    <source>
        <dbReference type="ARBA" id="ARBA00023004"/>
    </source>
</evidence>
<dbReference type="SUPFAM" id="SSF52343">
    <property type="entry name" value="Ferredoxin reductase-like, C-terminal NADP-linked domain"/>
    <property type="match status" value="1"/>
</dbReference>
<dbReference type="InterPro" id="IPR017927">
    <property type="entry name" value="FAD-bd_FR_type"/>
</dbReference>
<dbReference type="InterPro" id="IPR050415">
    <property type="entry name" value="MRET"/>
</dbReference>
<keyword evidence="11" id="KW-1185">Reference proteome</keyword>
<dbReference type="RefSeq" id="WP_185142367.1">
    <property type="nucleotide sequence ID" value="NZ_JACJVP010000011.1"/>
</dbReference>
<reference evidence="10 11" key="1">
    <citation type="submission" date="2020-08" db="EMBL/GenBank/DDBJ databases">
        <title>Cohnella phylogeny.</title>
        <authorList>
            <person name="Dunlap C."/>
        </authorList>
    </citation>
    <scope>NUCLEOTIDE SEQUENCE [LARGE SCALE GENOMIC DNA]</scope>
    <source>
        <strain evidence="10 11">DSM 28246</strain>
    </source>
</reference>
<dbReference type="CDD" id="cd00322">
    <property type="entry name" value="FNR_like"/>
    <property type="match status" value="1"/>
</dbReference>
<evidence type="ECO:0000313" key="10">
    <source>
        <dbReference type="EMBL" id="MBB6670730.1"/>
    </source>
</evidence>
<sequence length="217" mass="24177">MGFFKDLAAVFKKREMTFIESFKESESVYSFLFEKNQDLHWEPGQYGLVSITHKPIKNATKPFSLSSAPSENVIRITTRIGDQPSEFKKALLELKPGMKVKMSGAIGSFSLKDNNPTLLIAGGIGITPFRSMLKQLAAAGNGENRQIHLLYTDSKKSYLFKDEIDALADRSVVDVTYVDSRENLEKEIESFIARFKDNGTYFVAGPNSLVASVSAFL</sequence>
<evidence type="ECO:0000256" key="4">
    <source>
        <dbReference type="ARBA" id="ARBA00022723"/>
    </source>
</evidence>
<keyword evidence="5" id="KW-0274">FAD</keyword>
<comment type="caution">
    <text evidence="10">The sequence shown here is derived from an EMBL/GenBank/DDBJ whole genome shotgun (WGS) entry which is preliminary data.</text>
</comment>
<evidence type="ECO:0000256" key="6">
    <source>
        <dbReference type="ARBA" id="ARBA00023002"/>
    </source>
</evidence>
<dbReference type="PRINTS" id="PR00409">
    <property type="entry name" value="PHDIOXRDTASE"/>
</dbReference>
<evidence type="ECO:0000256" key="8">
    <source>
        <dbReference type="ARBA" id="ARBA00023014"/>
    </source>
</evidence>
<dbReference type="GO" id="GO:0050660">
    <property type="term" value="F:flavin adenine dinucleotide binding"/>
    <property type="evidence" value="ECO:0007669"/>
    <property type="project" value="TreeGrafter"/>
</dbReference>
<dbReference type="PANTHER" id="PTHR47354">
    <property type="entry name" value="NADH OXIDOREDUCTASE HCR"/>
    <property type="match status" value="1"/>
</dbReference>
<dbReference type="Gene3D" id="2.40.30.10">
    <property type="entry name" value="Translation factors"/>
    <property type="match status" value="1"/>
</dbReference>
<keyword evidence="3" id="KW-0001">2Fe-2S</keyword>
<dbReference type="InterPro" id="IPR001433">
    <property type="entry name" value="OxRdtase_FAD/NAD-bd"/>
</dbReference>
<keyword evidence="7" id="KW-0408">Iron</keyword>
<dbReference type="InterPro" id="IPR039261">
    <property type="entry name" value="FNR_nucleotide-bd"/>
</dbReference>
<name>A0A7X0RNK7_9BACL</name>
<dbReference type="InterPro" id="IPR017938">
    <property type="entry name" value="Riboflavin_synthase-like_b-brl"/>
</dbReference>
<dbReference type="PROSITE" id="PS51384">
    <property type="entry name" value="FAD_FR"/>
    <property type="match status" value="1"/>
</dbReference>
<evidence type="ECO:0000256" key="5">
    <source>
        <dbReference type="ARBA" id="ARBA00022827"/>
    </source>
</evidence>
<keyword evidence="6" id="KW-0560">Oxidoreductase</keyword>
<comment type="cofactor">
    <cofactor evidence="1">
        <name>FAD</name>
        <dbReference type="ChEBI" id="CHEBI:57692"/>
    </cofactor>
</comment>
<evidence type="ECO:0000313" key="11">
    <source>
        <dbReference type="Proteomes" id="UP000547209"/>
    </source>
</evidence>
<protein>
    <submittedName>
        <fullName evidence="10">FAD-dependent oxidoreductase</fullName>
    </submittedName>
</protein>
<accession>A0A7X0RNK7</accession>
<dbReference type="Gene3D" id="3.40.50.80">
    <property type="entry name" value="Nucleotide-binding domain of ferredoxin-NADP reductase (FNR) module"/>
    <property type="match status" value="1"/>
</dbReference>
<dbReference type="InterPro" id="IPR001709">
    <property type="entry name" value="Flavoprot_Pyr_Nucl_cyt_Rdtase"/>
</dbReference>
<dbReference type="AlphaFoldDB" id="A0A7X0RNK7"/>
<evidence type="ECO:0000256" key="2">
    <source>
        <dbReference type="ARBA" id="ARBA00022630"/>
    </source>
</evidence>
<feature type="domain" description="FAD-binding FR-type" evidence="9">
    <location>
        <begin position="11"/>
        <end position="112"/>
    </location>
</feature>
<dbReference type="SUPFAM" id="SSF63380">
    <property type="entry name" value="Riboflavin synthase domain-like"/>
    <property type="match status" value="1"/>
</dbReference>
<gene>
    <name evidence="10" type="ORF">H7C19_08505</name>
</gene>